<accession>A0A4R7BNJ8</accession>
<dbReference type="EMBL" id="SNZR01000016">
    <property type="protein sequence ID" value="TDR87110.1"/>
    <property type="molecule type" value="Genomic_DNA"/>
</dbReference>
<feature type="region of interest" description="Disordered" evidence="1">
    <location>
        <begin position="120"/>
        <end position="143"/>
    </location>
</feature>
<dbReference type="RefSeq" id="WP_133773744.1">
    <property type="nucleotide sequence ID" value="NZ_SNZR01000016.1"/>
</dbReference>
<comment type="caution">
    <text evidence="2">The sequence shown here is derived from an EMBL/GenBank/DDBJ whole genome shotgun (WGS) entry which is preliminary data.</text>
</comment>
<dbReference type="PROSITE" id="PS51257">
    <property type="entry name" value="PROKAR_LIPOPROTEIN"/>
    <property type="match status" value="1"/>
</dbReference>
<gene>
    <name evidence="2" type="ORF">EV668_4190</name>
</gene>
<reference evidence="2 3" key="1">
    <citation type="submission" date="2019-03" db="EMBL/GenBank/DDBJ databases">
        <title>Genomic Encyclopedia of Type Strains, Phase IV (KMG-IV): sequencing the most valuable type-strain genomes for metagenomic binning, comparative biology and taxonomic classification.</title>
        <authorList>
            <person name="Goeker M."/>
        </authorList>
    </citation>
    <scope>NUCLEOTIDE SEQUENCE [LARGE SCALE GENOMIC DNA]</scope>
    <source>
        <strain evidence="2 3">DSM 25903</strain>
    </source>
</reference>
<organism evidence="2 3">
    <name type="scientific">Enterovirga rhinocerotis</name>
    <dbReference type="NCBI Taxonomy" id="1339210"/>
    <lineage>
        <taxon>Bacteria</taxon>
        <taxon>Pseudomonadati</taxon>
        <taxon>Pseudomonadota</taxon>
        <taxon>Alphaproteobacteria</taxon>
        <taxon>Hyphomicrobiales</taxon>
        <taxon>Methylobacteriaceae</taxon>
        <taxon>Enterovirga</taxon>
    </lineage>
</organism>
<proteinExistence type="predicted"/>
<protein>
    <submittedName>
        <fullName evidence="2">Uncharacterized protein</fullName>
    </submittedName>
</protein>
<evidence type="ECO:0000313" key="2">
    <source>
        <dbReference type="EMBL" id="TDR87110.1"/>
    </source>
</evidence>
<evidence type="ECO:0000313" key="3">
    <source>
        <dbReference type="Proteomes" id="UP000295122"/>
    </source>
</evidence>
<name>A0A4R7BNJ8_9HYPH</name>
<sequence length="203" mass="20849">MRPSGWTDAIRRRWRPACGCVAGAALVVLSAGACRELATLVDVAFPTAVPGLPGDRPWVSLPVNRWLTEPGIEPIAISACFAPACAAPAAVMMFRAHGPEGIRLAQAAADPARLVAQLKAGPRAPADRRGRRPPRALASAEPASEGGLTGYAIRLERPGGGRSAAGYVLAASRGGATTALVIVTPTPDEAARLARAVAPRLAD</sequence>
<dbReference type="Proteomes" id="UP000295122">
    <property type="component" value="Unassembled WGS sequence"/>
</dbReference>
<dbReference type="AlphaFoldDB" id="A0A4R7BNJ8"/>
<evidence type="ECO:0000256" key="1">
    <source>
        <dbReference type="SAM" id="MobiDB-lite"/>
    </source>
</evidence>
<keyword evidence="3" id="KW-1185">Reference proteome</keyword>